<dbReference type="PANTHER" id="PTHR30390:SF6">
    <property type="entry name" value="DNAA INITIATOR-ASSOCIATING PROTEIN DIAA"/>
    <property type="match status" value="1"/>
</dbReference>
<dbReference type="GO" id="GO:1901135">
    <property type="term" value="P:carbohydrate derivative metabolic process"/>
    <property type="evidence" value="ECO:0007669"/>
    <property type="project" value="InterPro"/>
</dbReference>
<organism evidence="2 3">
    <name type="scientific">Nonomuraea fuscirosea</name>
    <dbReference type="NCBI Taxonomy" id="1291556"/>
    <lineage>
        <taxon>Bacteria</taxon>
        <taxon>Bacillati</taxon>
        <taxon>Actinomycetota</taxon>
        <taxon>Actinomycetes</taxon>
        <taxon>Streptosporangiales</taxon>
        <taxon>Streptosporangiaceae</taxon>
        <taxon>Nonomuraea</taxon>
    </lineage>
</organism>
<evidence type="ECO:0000259" key="1">
    <source>
        <dbReference type="PROSITE" id="PS51464"/>
    </source>
</evidence>
<reference evidence="2 3" key="1">
    <citation type="submission" date="2018-03" db="EMBL/GenBank/DDBJ databases">
        <title>Genomic Encyclopedia of Type Strains, Phase III (KMG-III): the genomes of soil and plant-associated and newly described type strains.</title>
        <authorList>
            <person name="Whitman W."/>
        </authorList>
    </citation>
    <scope>NUCLEOTIDE SEQUENCE [LARGE SCALE GENOMIC DNA]</scope>
    <source>
        <strain evidence="2 3">CGMCC 4.7104</strain>
    </source>
</reference>
<gene>
    <name evidence="2" type="ORF">B0I32_101562</name>
</gene>
<dbReference type="InterPro" id="IPR050099">
    <property type="entry name" value="SIS_GmhA/DiaA_subfam"/>
</dbReference>
<dbReference type="EMBL" id="PVNG01000001">
    <property type="protein sequence ID" value="PRX70474.1"/>
    <property type="molecule type" value="Genomic_DNA"/>
</dbReference>
<dbReference type="PANTHER" id="PTHR30390">
    <property type="entry name" value="SEDOHEPTULOSE 7-PHOSPHATE ISOMERASE / DNAA INITIATOR-ASSOCIATING FACTOR FOR REPLICATION INITIATION"/>
    <property type="match status" value="1"/>
</dbReference>
<dbReference type="GO" id="GO:0016853">
    <property type="term" value="F:isomerase activity"/>
    <property type="evidence" value="ECO:0007669"/>
    <property type="project" value="UniProtKB-KW"/>
</dbReference>
<evidence type="ECO:0000313" key="2">
    <source>
        <dbReference type="EMBL" id="PRX70474.1"/>
    </source>
</evidence>
<keyword evidence="2" id="KW-0413">Isomerase</keyword>
<dbReference type="PROSITE" id="PS51464">
    <property type="entry name" value="SIS"/>
    <property type="match status" value="1"/>
</dbReference>
<name>A0A2T0NBU1_9ACTN</name>
<dbReference type="InterPro" id="IPR035461">
    <property type="entry name" value="GmhA/DiaA"/>
</dbReference>
<dbReference type="Pfam" id="PF13580">
    <property type="entry name" value="SIS_2"/>
    <property type="match status" value="1"/>
</dbReference>
<keyword evidence="3" id="KW-1185">Reference proteome</keyword>
<dbReference type="InterPro" id="IPR046348">
    <property type="entry name" value="SIS_dom_sf"/>
</dbReference>
<dbReference type="Proteomes" id="UP000238312">
    <property type="component" value="Unassembled WGS sequence"/>
</dbReference>
<accession>A0A2T0NBU1</accession>
<dbReference type="InterPro" id="IPR001347">
    <property type="entry name" value="SIS_dom"/>
</dbReference>
<protein>
    <submittedName>
        <fullName evidence="2">Phosphoheptose isomerase</fullName>
    </submittedName>
</protein>
<evidence type="ECO:0000313" key="3">
    <source>
        <dbReference type="Proteomes" id="UP000238312"/>
    </source>
</evidence>
<feature type="domain" description="SIS" evidence="1">
    <location>
        <begin position="39"/>
        <end position="194"/>
    </location>
</feature>
<dbReference type="SUPFAM" id="SSF53697">
    <property type="entry name" value="SIS domain"/>
    <property type="match status" value="1"/>
</dbReference>
<proteinExistence type="predicted"/>
<comment type="caution">
    <text evidence="2">The sequence shown here is derived from an EMBL/GenBank/DDBJ whole genome shotgun (WGS) entry which is preliminary data.</text>
</comment>
<dbReference type="CDD" id="cd05006">
    <property type="entry name" value="SIS_GmhA"/>
    <property type="match status" value="1"/>
</dbReference>
<dbReference type="AlphaFoldDB" id="A0A2T0NBU1"/>
<dbReference type="GO" id="GO:0097367">
    <property type="term" value="F:carbohydrate derivative binding"/>
    <property type="evidence" value="ECO:0007669"/>
    <property type="project" value="InterPro"/>
</dbReference>
<sequence>MPELPPMSELLAGHVEGHLAAARGMAALTPAVEAAADLLIDAFTRGGTLYTLGNGGSAADAQHLTGELVGHYKRDRRPLPAVTLTTDATVMTCIANDYAYEDVFARQVQALARRGDVVAAFTTSGNSPNVVTALDAAQSNGAVTVLFGGGDGGAAAKYADHLLLAPSSETPRIQEIHTLMLHMISEKLDVWAAA</sequence>
<dbReference type="Gene3D" id="3.40.50.10490">
    <property type="entry name" value="Glucose-6-phosphate isomerase like protein, domain 1"/>
    <property type="match status" value="1"/>
</dbReference>
<dbReference type="RefSeq" id="WP_219911614.1">
    <property type="nucleotide sequence ID" value="NZ_CP109074.1"/>
</dbReference>